<proteinExistence type="inferred from homology"/>
<dbReference type="EMBL" id="SPNV01000352">
    <property type="protein sequence ID" value="KAF5856054.1"/>
    <property type="molecule type" value="Genomic_DNA"/>
</dbReference>
<dbReference type="PANTHER" id="PTHR45527">
    <property type="entry name" value="NONRIBOSOMAL PEPTIDE SYNTHETASE"/>
    <property type="match status" value="1"/>
</dbReference>
<protein>
    <recommendedName>
        <fullName evidence="2">AMP-dependent synthetase/ligase domain-containing protein</fullName>
    </recommendedName>
</protein>
<dbReference type="GO" id="GO:0031177">
    <property type="term" value="F:phosphopantetheine binding"/>
    <property type="evidence" value="ECO:0007669"/>
    <property type="project" value="TreeGrafter"/>
</dbReference>
<evidence type="ECO:0000259" key="2">
    <source>
        <dbReference type="Pfam" id="PF00501"/>
    </source>
</evidence>
<dbReference type="Proteomes" id="UP000541154">
    <property type="component" value="Unassembled WGS sequence"/>
</dbReference>
<dbReference type="Pfam" id="PF00501">
    <property type="entry name" value="AMP-binding"/>
    <property type="match status" value="1"/>
</dbReference>
<dbReference type="InterPro" id="IPR000873">
    <property type="entry name" value="AMP-dep_synth/lig_dom"/>
</dbReference>
<dbReference type="SUPFAM" id="SSF56801">
    <property type="entry name" value="Acetyl-CoA synthetase-like"/>
    <property type="match status" value="1"/>
</dbReference>
<dbReference type="GO" id="GO:0043041">
    <property type="term" value="P:amino acid activation for nonribosomal peptide biosynthetic process"/>
    <property type="evidence" value="ECO:0007669"/>
    <property type="project" value="TreeGrafter"/>
</dbReference>
<comment type="similarity">
    <text evidence="1">Belongs to the NRP synthetase family.</text>
</comment>
<evidence type="ECO:0000313" key="4">
    <source>
        <dbReference type="Proteomes" id="UP000541154"/>
    </source>
</evidence>
<comment type="caution">
    <text evidence="3">The sequence shown here is derived from an EMBL/GenBank/DDBJ whole genome shotgun (WGS) entry which is preliminary data.</text>
</comment>
<organism evidence="3 4">
    <name type="scientific">Petromyces alliaceus</name>
    <name type="common">Aspergillus alliaceus</name>
    <dbReference type="NCBI Taxonomy" id="209559"/>
    <lineage>
        <taxon>Eukaryota</taxon>
        <taxon>Fungi</taxon>
        <taxon>Dikarya</taxon>
        <taxon>Ascomycota</taxon>
        <taxon>Pezizomycotina</taxon>
        <taxon>Eurotiomycetes</taxon>
        <taxon>Eurotiomycetidae</taxon>
        <taxon>Eurotiales</taxon>
        <taxon>Aspergillaceae</taxon>
        <taxon>Aspergillus</taxon>
        <taxon>Aspergillus subgen. Circumdati</taxon>
    </lineage>
</organism>
<sequence length="298" mass="32923">MQLVVSRWSTQSNGHQLQFTAFLPSEHGNKVNTAVNLTDIYNFNNDFSYVLHWSEEGAGDLRLYAKQSLVPHKFASALWSTLLEVNASVRSTDLQELGKSFTSKADLRAIRSFLPVPLFEVQAWDGSLTYAELDRLSTNVASQLVRKGVRVGQYVPFSFEKSVCTVVAVLGILKAGGAIVPIDPSQPQARVREIVRETRASMVIASVSQALTFANPVEAVLTISSNTVESLEDTFGVSTELPQVQPEDPAMLIFTSGSTGKPKGIVIQYRPAGWQREERSSIMEPEPCNLRHRHGIYL</sequence>
<dbReference type="Gene3D" id="3.40.50.980">
    <property type="match status" value="2"/>
</dbReference>
<dbReference type="PANTHER" id="PTHR45527:SF1">
    <property type="entry name" value="FATTY ACID SYNTHASE"/>
    <property type="match status" value="1"/>
</dbReference>
<reference evidence="3 4" key="1">
    <citation type="submission" date="2019-04" db="EMBL/GenBank/DDBJ databases">
        <title>Aspergillus burnettii sp. nov., novel species from soil in southeast Queensland.</title>
        <authorList>
            <person name="Gilchrist C.L.M."/>
            <person name="Pitt J.I."/>
            <person name="Lange L."/>
            <person name="Lacey H.J."/>
            <person name="Vuong D."/>
            <person name="Midgley D.J."/>
            <person name="Greenfield P."/>
            <person name="Bradbury M."/>
            <person name="Lacey E."/>
            <person name="Busk P.K."/>
            <person name="Pilgaard B."/>
            <person name="Chooi Y.H."/>
            <person name="Piggott A.M."/>
        </authorList>
    </citation>
    <scope>NUCLEOTIDE SEQUENCE [LARGE SCALE GENOMIC DNA]</scope>
    <source>
        <strain evidence="3 4">FRR 5400</strain>
    </source>
</reference>
<feature type="domain" description="AMP-dependent synthetase/ligase" evidence="2">
    <location>
        <begin position="126"/>
        <end position="271"/>
    </location>
</feature>
<dbReference type="GO" id="GO:0044550">
    <property type="term" value="P:secondary metabolite biosynthetic process"/>
    <property type="evidence" value="ECO:0007669"/>
    <property type="project" value="TreeGrafter"/>
</dbReference>
<evidence type="ECO:0000313" key="3">
    <source>
        <dbReference type="EMBL" id="KAF5856054.1"/>
    </source>
</evidence>
<evidence type="ECO:0000256" key="1">
    <source>
        <dbReference type="ARBA" id="ARBA00029454"/>
    </source>
</evidence>
<name>A0A8H5ZX82_PETAA</name>
<keyword evidence="4" id="KW-1185">Reference proteome</keyword>
<dbReference type="AlphaFoldDB" id="A0A8H5ZX82"/>
<gene>
    <name evidence="3" type="ORF">ETB97_007975</name>
</gene>
<dbReference type="InterPro" id="IPR020845">
    <property type="entry name" value="AMP-binding_CS"/>
</dbReference>
<dbReference type="PROSITE" id="PS00455">
    <property type="entry name" value="AMP_BINDING"/>
    <property type="match status" value="1"/>
</dbReference>
<dbReference type="GO" id="GO:0005737">
    <property type="term" value="C:cytoplasm"/>
    <property type="evidence" value="ECO:0007669"/>
    <property type="project" value="TreeGrafter"/>
</dbReference>
<accession>A0A8H5ZX82</accession>